<evidence type="ECO:0000313" key="2">
    <source>
        <dbReference type="Proteomes" id="UP000078551"/>
    </source>
</evidence>
<protein>
    <recommendedName>
        <fullName evidence="3">XRE family transcriptional regulator</fullName>
    </recommendedName>
</protein>
<proteinExistence type="predicted"/>
<keyword evidence="1" id="KW-0614">Plasmid</keyword>
<gene>
    <name evidence="1" type="ORF">AMC81_PA00052</name>
</gene>
<name>A0ABM6CFP4_9HYPH</name>
<dbReference type="Proteomes" id="UP000078551">
    <property type="component" value="Plasmid pRphaN771a"/>
</dbReference>
<keyword evidence="2" id="KW-1185">Reference proteome</keyword>
<geneLocation type="plasmid" evidence="1 2">
    <name>pRphaN771a</name>
</geneLocation>
<sequence length="91" mass="10119">MTKGFPFIEYDTLARFVTKDRPRELVRAKFLASGEFQTLLEEGGHSVEVIAAQANIDPADIERLLANSLDVDLDTILKAVAAVRYLNDTSH</sequence>
<accession>A0ABM6CFP4</accession>
<evidence type="ECO:0000313" key="1">
    <source>
        <dbReference type="EMBL" id="ANL87075.1"/>
    </source>
</evidence>
<dbReference type="EMBL" id="CP013569">
    <property type="protein sequence ID" value="ANL87075.1"/>
    <property type="molecule type" value="Genomic_DNA"/>
</dbReference>
<evidence type="ECO:0008006" key="3">
    <source>
        <dbReference type="Google" id="ProtNLM"/>
    </source>
</evidence>
<dbReference type="RefSeq" id="WP_064832695.1">
    <property type="nucleotide sequence ID" value="NZ_CP013569.1"/>
</dbReference>
<reference evidence="1 2" key="1">
    <citation type="submission" date="2015-11" db="EMBL/GenBank/DDBJ databases">
        <title>The limits of bacterial species coexistence and the symbiotic plasmid transference in sympatric Rhizobium populations.</title>
        <authorList>
            <person name="Perez-Carrascal O.M."/>
            <person name="VanInsberghe D."/>
            <person name="Juarez S."/>
            <person name="Polz M.F."/>
            <person name="Vinuesa P."/>
            <person name="Gonzalez V."/>
        </authorList>
    </citation>
    <scope>NUCLEOTIDE SEQUENCE [LARGE SCALE GENOMIC DNA]</scope>
    <source>
        <strain evidence="1 2">N771</strain>
        <plasmid evidence="1 2">pRphaN771a</plasmid>
    </source>
</reference>
<organism evidence="1 2">
    <name type="scientific">Rhizobium phaseoli</name>
    <dbReference type="NCBI Taxonomy" id="396"/>
    <lineage>
        <taxon>Bacteria</taxon>
        <taxon>Pseudomonadati</taxon>
        <taxon>Pseudomonadota</taxon>
        <taxon>Alphaproteobacteria</taxon>
        <taxon>Hyphomicrobiales</taxon>
        <taxon>Rhizobiaceae</taxon>
        <taxon>Rhizobium/Agrobacterium group</taxon>
        <taxon>Rhizobium</taxon>
    </lineage>
</organism>